<reference evidence="6 7" key="1">
    <citation type="journal article" date="2018" name="Science">
        <title>The opium poppy genome and morphinan production.</title>
        <authorList>
            <person name="Guo L."/>
            <person name="Winzer T."/>
            <person name="Yang X."/>
            <person name="Li Y."/>
            <person name="Ning Z."/>
            <person name="He Z."/>
            <person name="Teodor R."/>
            <person name="Lu Y."/>
            <person name="Bowser T.A."/>
            <person name="Graham I.A."/>
            <person name="Ye K."/>
        </authorList>
    </citation>
    <scope>NUCLEOTIDE SEQUENCE [LARGE SCALE GENOMIC DNA]</scope>
    <source>
        <strain evidence="7">cv. HN1</strain>
        <tissue evidence="6">Leaves</tissue>
    </source>
</reference>
<evidence type="ECO:0000313" key="7">
    <source>
        <dbReference type="Proteomes" id="UP000316621"/>
    </source>
</evidence>
<keyword evidence="2" id="KW-0378">Hydrolase</keyword>
<dbReference type="GO" id="GO:0016787">
    <property type="term" value="F:hydrolase activity"/>
    <property type="evidence" value="ECO:0007669"/>
    <property type="project" value="UniProtKB-KW"/>
</dbReference>
<dbReference type="EMBL" id="CM010723">
    <property type="protein sequence ID" value="RZC77854.1"/>
    <property type="molecule type" value="Genomic_DNA"/>
</dbReference>
<keyword evidence="7" id="KW-1185">Reference proteome</keyword>
<dbReference type="PANTHER" id="PTHR47959">
    <property type="entry name" value="ATP-DEPENDENT RNA HELICASE RHLE-RELATED"/>
    <property type="match status" value="1"/>
</dbReference>
<feature type="domain" description="Helicase C-terminal" evidence="5">
    <location>
        <begin position="6"/>
        <end position="146"/>
    </location>
</feature>
<dbReference type="GO" id="GO:0003724">
    <property type="term" value="F:RNA helicase activity"/>
    <property type="evidence" value="ECO:0007669"/>
    <property type="project" value="TreeGrafter"/>
</dbReference>
<evidence type="ECO:0000259" key="5">
    <source>
        <dbReference type="PROSITE" id="PS51194"/>
    </source>
</evidence>
<keyword evidence="3" id="KW-0347">Helicase</keyword>
<dbReference type="PANTHER" id="PTHR47959:SF1">
    <property type="entry name" value="ATP-DEPENDENT RNA HELICASE DBPA"/>
    <property type="match status" value="1"/>
</dbReference>
<dbReference type="SMART" id="SM00490">
    <property type="entry name" value="HELICc"/>
    <property type="match status" value="1"/>
</dbReference>
<evidence type="ECO:0000313" key="6">
    <source>
        <dbReference type="EMBL" id="RZC77854.1"/>
    </source>
</evidence>
<dbReference type="InterPro" id="IPR011545">
    <property type="entry name" value="DEAD/DEAH_box_helicase_dom"/>
</dbReference>
<dbReference type="Pfam" id="PF00270">
    <property type="entry name" value="DEAD"/>
    <property type="match status" value="1"/>
</dbReference>
<dbReference type="InterPro" id="IPR027417">
    <property type="entry name" value="P-loop_NTPase"/>
</dbReference>
<dbReference type="GO" id="GO:0003676">
    <property type="term" value="F:nucleic acid binding"/>
    <property type="evidence" value="ECO:0007669"/>
    <property type="project" value="InterPro"/>
</dbReference>
<dbReference type="InterPro" id="IPR050079">
    <property type="entry name" value="DEAD_box_RNA_helicase"/>
</dbReference>
<evidence type="ECO:0000256" key="3">
    <source>
        <dbReference type="ARBA" id="ARBA00022806"/>
    </source>
</evidence>
<dbReference type="SUPFAM" id="SSF52540">
    <property type="entry name" value="P-loop containing nucleoside triphosphate hydrolases"/>
    <property type="match status" value="1"/>
</dbReference>
<evidence type="ECO:0000256" key="1">
    <source>
        <dbReference type="ARBA" id="ARBA00022741"/>
    </source>
</evidence>
<dbReference type="Gramene" id="RZC77854">
    <property type="protein sequence ID" value="RZC77854"/>
    <property type="gene ID" value="C5167_002059"/>
</dbReference>
<dbReference type="Proteomes" id="UP000316621">
    <property type="component" value="Chromosome 9"/>
</dbReference>
<dbReference type="InterPro" id="IPR001650">
    <property type="entry name" value="Helicase_C-like"/>
</dbReference>
<dbReference type="PROSITE" id="PS51194">
    <property type="entry name" value="HELICASE_CTER"/>
    <property type="match status" value="1"/>
</dbReference>
<dbReference type="Gene3D" id="3.40.50.300">
    <property type="entry name" value="P-loop containing nucleotide triphosphate hydrolases"/>
    <property type="match status" value="1"/>
</dbReference>
<evidence type="ECO:0000256" key="2">
    <source>
        <dbReference type="ARBA" id="ARBA00022801"/>
    </source>
</evidence>
<name>A0A4Y7KX00_PAPSO</name>
<dbReference type="GO" id="GO:0005829">
    <property type="term" value="C:cytosol"/>
    <property type="evidence" value="ECO:0007669"/>
    <property type="project" value="TreeGrafter"/>
</dbReference>
<dbReference type="Pfam" id="PF00271">
    <property type="entry name" value="Helicase_C"/>
    <property type="match status" value="1"/>
</dbReference>
<protein>
    <recommendedName>
        <fullName evidence="5">Helicase C-terminal domain-containing protein</fullName>
    </recommendedName>
</protein>
<proteinExistence type="predicted"/>
<feature type="non-terminal residue" evidence="6">
    <location>
        <position position="1"/>
    </location>
</feature>
<organism evidence="6 7">
    <name type="scientific">Papaver somniferum</name>
    <name type="common">Opium poppy</name>
    <dbReference type="NCBI Taxonomy" id="3469"/>
    <lineage>
        <taxon>Eukaryota</taxon>
        <taxon>Viridiplantae</taxon>
        <taxon>Streptophyta</taxon>
        <taxon>Embryophyta</taxon>
        <taxon>Tracheophyta</taxon>
        <taxon>Spermatophyta</taxon>
        <taxon>Magnoliopsida</taxon>
        <taxon>Ranunculales</taxon>
        <taxon>Papaveraceae</taxon>
        <taxon>Papaveroideae</taxon>
        <taxon>Papaver</taxon>
    </lineage>
</organism>
<evidence type="ECO:0000256" key="4">
    <source>
        <dbReference type="ARBA" id="ARBA00022840"/>
    </source>
</evidence>
<gene>
    <name evidence="6" type="ORF">C5167_002059</name>
</gene>
<dbReference type="STRING" id="3469.A0A4Y7KX00"/>
<dbReference type="AlphaFoldDB" id="A0A4Y7KX00"/>
<keyword evidence="4" id="KW-0067">ATP-binding</keyword>
<dbReference type="GO" id="GO:0005524">
    <property type="term" value="F:ATP binding"/>
    <property type="evidence" value="ECO:0007669"/>
    <property type="project" value="UniProtKB-KW"/>
</dbReference>
<sequence length="146" mass="16441">ISRVWYIHKHIILHGPIALNIAPTRELVQQIHKDIMKFAKVLGIRSVPVNGGSQTNKQINALKNGAEIVGGRNVVNKDISQLVEVRSESEWLLRNDVSKILIATSIAARGLDVKELELVINFHVPNHYEDYIHRVGRTGRDGRKES</sequence>
<keyword evidence="1" id="KW-0547">Nucleotide-binding</keyword>
<accession>A0A4Y7KX00</accession>